<protein>
    <submittedName>
        <fullName evidence="3">SDR family NAD(P)-dependent oxidoreductase</fullName>
        <ecNumber evidence="3">1.1.1.-</ecNumber>
    </submittedName>
</protein>
<dbReference type="PANTHER" id="PTHR24321">
    <property type="entry name" value="DEHYDROGENASES, SHORT CHAIN"/>
    <property type="match status" value="1"/>
</dbReference>
<name>A0ABW4EP44_9PSEU</name>
<dbReference type="Pfam" id="PF13561">
    <property type="entry name" value="adh_short_C2"/>
    <property type="match status" value="1"/>
</dbReference>
<dbReference type="InterPro" id="IPR002347">
    <property type="entry name" value="SDR_fam"/>
</dbReference>
<dbReference type="CDD" id="cd05233">
    <property type="entry name" value="SDR_c"/>
    <property type="match status" value="1"/>
</dbReference>
<dbReference type="InterPro" id="IPR020904">
    <property type="entry name" value="Sc_DH/Rdtase_CS"/>
</dbReference>
<comment type="caution">
    <text evidence="3">The sequence shown here is derived from an EMBL/GenBank/DDBJ whole genome shotgun (WGS) entry which is preliminary data.</text>
</comment>
<dbReference type="GO" id="GO:0016491">
    <property type="term" value="F:oxidoreductase activity"/>
    <property type="evidence" value="ECO:0007669"/>
    <property type="project" value="UniProtKB-KW"/>
</dbReference>
<gene>
    <name evidence="3" type="ORF">ACFSJD_07650</name>
</gene>
<dbReference type="PRINTS" id="PR00081">
    <property type="entry name" value="GDHRDH"/>
</dbReference>
<dbReference type="EMBL" id="JBHUCO010000008">
    <property type="protein sequence ID" value="MFD1517354.1"/>
    <property type="molecule type" value="Genomic_DNA"/>
</dbReference>
<evidence type="ECO:0000313" key="3">
    <source>
        <dbReference type="EMBL" id="MFD1517354.1"/>
    </source>
</evidence>
<proteinExistence type="inferred from homology"/>
<keyword evidence="2 3" id="KW-0560">Oxidoreductase</keyword>
<dbReference type="PROSITE" id="PS00061">
    <property type="entry name" value="ADH_SHORT"/>
    <property type="match status" value="1"/>
</dbReference>
<dbReference type="RefSeq" id="WP_344722726.1">
    <property type="nucleotide sequence ID" value="NZ_BAAAUS010000013.1"/>
</dbReference>
<evidence type="ECO:0000256" key="2">
    <source>
        <dbReference type="ARBA" id="ARBA00023002"/>
    </source>
</evidence>
<sequence length="257" mass="25781">MSDGRRFRGRTALVTGGSSGIGLAAARRLAAEGAEVFLVGRDPCKVASAIEAARAAALPGAAVDGEVADVTDPVAMDAAVATAAGMGRRLDVLVAAAGINGEGKDALELDPAAFTRVLDVNVRGLLLATQSAARAMIADGAGGAVVLVASVNAFQTERCFADYNASKGGAVLLARSLALDLADRQVRVNAVCPGYVRTPMTEPSLADPATLSGILAHIPLGRVAEPDEIAATIAFLASDEAAYITGSAVVIDGGRSA</sequence>
<comment type="similarity">
    <text evidence="1">Belongs to the short-chain dehydrogenases/reductases (SDR) family.</text>
</comment>
<dbReference type="NCBIfam" id="NF005559">
    <property type="entry name" value="PRK07231.1"/>
    <property type="match status" value="1"/>
</dbReference>
<dbReference type="EC" id="1.1.1.-" evidence="3"/>
<organism evidence="3 4">
    <name type="scientific">Pseudonocardia yunnanensis</name>
    <dbReference type="NCBI Taxonomy" id="58107"/>
    <lineage>
        <taxon>Bacteria</taxon>
        <taxon>Bacillati</taxon>
        <taxon>Actinomycetota</taxon>
        <taxon>Actinomycetes</taxon>
        <taxon>Pseudonocardiales</taxon>
        <taxon>Pseudonocardiaceae</taxon>
        <taxon>Pseudonocardia</taxon>
    </lineage>
</organism>
<evidence type="ECO:0000313" key="4">
    <source>
        <dbReference type="Proteomes" id="UP001597114"/>
    </source>
</evidence>
<dbReference type="InterPro" id="IPR036291">
    <property type="entry name" value="NAD(P)-bd_dom_sf"/>
</dbReference>
<accession>A0ABW4EP44</accession>
<keyword evidence="4" id="KW-1185">Reference proteome</keyword>
<dbReference type="SUPFAM" id="SSF51735">
    <property type="entry name" value="NAD(P)-binding Rossmann-fold domains"/>
    <property type="match status" value="1"/>
</dbReference>
<dbReference type="Proteomes" id="UP001597114">
    <property type="component" value="Unassembled WGS sequence"/>
</dbReference>
<reference evidence="4" key="1">
    <citation type="journal article" date="2019" name="Int. J. Syst. Evol. Microbiol.">
        <title>The Global Catalogue of Microorganisms (GCM) 10K type strain sequencing project: providing services to taxonomists for standard genome sequencing and annotation.</title>
        <authorList>
            <consortium name="The Broad Institute Genomics Platform"/>
            <consortium name="The Broad Institute Genome Sequencing Center for Infectious Disease"/>
            <person name="Wu L."/>
            <person name="Ma J."/>
        </authorList>
    </citation>
    <scope>NUCLEOTIDE SEQUENCE [LARGE SCALE GENOMIC DNA]</scope>
    <source>
        <strain evidence="4">CCM 7043</strain>
    </source>
</reference>
<dbReference type="PRINTS" id="PR00080">
    <property type="entry name" value="SDRFAMILY"/>
</dbReference>
<dbReference type="PANTHER" id="PTHR24321:SF15">
    <property type="entry name" value="OXIDOREDUCTASE UCPA"/>
    <property type="match status" value="1"/>
</dbReference>
<dbReference type="Gene3D" id="3.40.50.720">
    <property type="entry name" value="NAD(P)-binding Rossmann-like Domain"/>
    <property type="match status" value="1"/>
</dbReference>
<evidence type="ECO:0000256" key="1">
    <source>
        <dbReference type="ARBA" id="ARBA00006484"/>
    </source>
</evidence>